<keyword evidence="2" id="KW-0812">Transmembrane</keyword>
<dbReference type="Proteomes" id="UP000277864">
    <property type="component" value="Unassembled WGS sequence"/>
</dbReference>
<reference evidence="3 4" key="1">
    <citation type="submission" date="2018-03" db="EMBL/GenBank/DDBJ databases">
        <authorList>
            <person name="Gulvik C.A."/>
        </authorList>
    </citation>
    <scope>NUCLEOTIDE SEQUENCE [LARGE SCALE GENOMIC DNA]</scope>
    <source>
        <strain evidence="3 4">JCM 31581</strain>
    </source>
</reference>
<dbReference type="RefSeq" id="WP_125942699.1">
    <property type="nucleotide sequence ID" value="NZ_PXZH01000001.1"/>
</dbReference>
<feature type="transmembrane region" description="Helical" evidence="2">
    <location>
        <begin position="70"/>
        <end position="90"/>
    </location>
</feature>
<keyword evidence="2" id="KW-1133">Transmembrane helix</keyword>
<accession>A0A3S0ADA4</accession>
<evidence type="ECO:0000256" key="1">
    <source>
        <dbReference type="SAM" id="MobiDB-lite"/>
    </source>
</evidence>
<comment type="caution">
    <text evidence="3">The sequence shown here is derived from an EMBL/GenBank/DDBJ whole genome shotgun (WGS) entry which is preliminary data.</text>
</comment>
<protein>
    <submittedName>
        <fullName evidence="3">DUF1269 domain-containing protein</fullName>
    </submittedName>
</protein>
<keyword evidence="2" id="KW-0472">Membrane</keyword>
<feature type="region of interest" description="Disordered" evidence="1">
    <location>
        <begin position="170"/>
        <end position="189"/>
    </location>
</feature>
<gene>
    <name evidence="3" type="ORF">C7P63_03125</name>
</gene>
<proteinExistence type="predicted"/>
<organism evidence="3 4">
    <name type="scientific">Vagococcus humatus</name>
    <dbReference type="NCBI Taxonomy" id="1889241"/>
    <lineage>
        <taxon>Bacteria</taxon>
        <taxon>Bacillati</taxon>
        <taxon>Bacillota</taxon>
        <taxon>Bacilli</taxon>
        <taxon>Lactobacillales</taxon>
        <taxon>Enterococcaceae</taxon>
        <taxon>Vagococcus</taxon>
    </lineage>
</organism>
<dbReference type="EMBL" id="PXZH01000001">
    <property type="protein sequence ID" value="RST90085.1"/>
    <property type="molecule type" value="Genomic_DNA"/>
</dbReference>
<sequence length="189" mass="21132">MSKRVIILTFEQESVSYQAFSEIKRLHNQREVRGEQMAVISHKEDGSHQFEMQDFIDFTGADHSAKNSTIGMLIGLLAGPLGMMLGWFAGGMIGGAKDAKEITTATSIFEHVGKDIAEGETGVVLIADEDDNRPLNQLIFNKLGGNITRLELEDVEEEITDAKELEQDMAEHAVKTWQEKREEKQADEH</sequence>
<dbReference type="OrthoDB" id="2365131at2"/>
<name>A0A3S0ADA4_9ENTE</name>
<evidence type="ECO:0000256" key="2">
    <source>
        <dbReference type="SAM" id="Phobius"/>
    </source>
</evidence>
<evidence type="ECO:0000313" key="3">
    <source>
        <dbReference type="EMBL" id="RST90085.1"/>
    </source>
</evidence>
<evidence type="ECO:0000313" key="4">
    <source>
        <dbReference type="Proteomes" id="UP000277864"/>
    </source>
</evidence>
<dbReference type="AlphaFoldDB" id="A0A3S0ADA4"/>
<keyword evidence="4" id="KW-1185">Reference proteome</keyword>